<proteinExistence type="predicted"/>
<comment type="caution">
    <text evidence="1">The sequence shown here is derived from an EMBL/GenBank/DDBJ whole genome shotgun (WGS) entry which is preliminary data.</text>
</comment>
<dbReference type="Proteomes" id="UP001432027">
    <property type="component" value="Unassembled WGS sequence"/>
</dbReference>
<gene>
    <name evidence="1" type="ORF">PENTCL1PPCAC_7949</name>
</gene>
<dbReference type="EMBL" id="BTSX01000002">
    <property type="protein sequence ID" value="GMS85774.1"/>
    <property type="molecule type" value="Genomic_DNA"/>
</dbReference>
<organism evidence="1 2">
    <name type="scientific">Pristionchus entomophagus</name>
    <dbReference type="NCBI Taxonomy" id="358040"/>
    <lineage>
        <taxon>Eukaryota</taxon>
        <taxon>Metazoa</taxon>
        <taxon>Ecdysozoa</taxon>
        <taxon>Nematoda</taxon>
        <taxon>Chromadorea</taxon>
        <taxon>Rhabditida</taxon>
        <taxon>Rhabditina</taxon>
        <taxon>Diplogasteromorpha</taxon>
        <taxon>Diplogasteroidea</taxon>
        <taxon>Neodiplogasteridae</taxon>
        <taxon>Pristionchus</taxon>
    </lineage>
</organism>
<protein>
    <recommendedName>
        <fullName evidence="3">GHMP kinase C-terminal domain-containing protein</fullName>
    </recommendedName>
</protein>
<feature type="non-terminal residue" evidence="1">
    <location>
        <position position="82"/>
    </location>
</feature>
<evidence type="ECO:0008006" key="3">
    <source>
        <dbReference type="Google" id="ProtNLM"/>
    </source>
</evidence>
<evidence type="ECO:0000313" key="1">
    <source>
        <dbReference type="EMBL" id="GMS85774.1"/>
    </source>
</evidence>
<feature type="non-terminal residue" evidence="1">
    <location>
        <position position="1"/>
    </location>
</feature>
<dbReference type="AlphaFoldDB" id="A0AAV5SSE3"/>
<name>A0AAV5SSE3_9BILA</name>
<evidence type="ECO:0000313" key="2">
    <source>
        <dbReference type="Proteomes" id="UP001432027"/>
    </source>
</evidence>
<reference evidence="1" key="1">
    <citation type="submission" date="2023-10" db="EMBL/GenBank/DDBJ databases">
        <title>Genome assembly of Pristionchus species.</title>
        <authorList>
            <person name="Yoshida K."/>
            <person name="Sommer R.J."/>
        </authorList>
    </citation>
    <scope>NUCLEOTIDE SEQUENCE</scope>
    <source>
        <strain evidence="1">RS0144</strain>
    </source>
</reference>
<sequence length="82" mass="8751">VSDSLFDTFFPASLATTEGQILGGLGGCGCFLVTAPPDTETAICSFIKSSICDWNASTPSRNSFSCFFSSSESFRRNLPSTY</sequence>
<keyword evidence="2" id="KW-1185">Reference proteome</keyword>
<accession>A0AAV5SSE3</accession>